<comment type="cofactor">
    <cofactor evidence="3">
        <name>a divalent metal cation</name>
        <dbReference type="ChEBI" id="CHEBI:60240"/>
    </cofactor>
    <text evidence="3">Binds 2 divalent metal cations per subunit. Site 1 may preferentially bind zinc ions, while site 2 has a preference for magnesium and/or manganese ions.</text>
</comment>
<name>A0ABN7SDY5_OIKDI</name>
<comment type="similarity">
    <text evidence="3">Belongs to the cyclic nucleotide phosphodiesterase family.</text>
</comment>
<reference evidence="6 7" key="1">
    <citation type="submission" date="2021-04" db="EMBL/GenBank/DDBJ databases">
        <authorList>
            <person name="Bliznina A."/>
        </authorList>
    </citation>
    <scope>NUCLEOTIDE SEQUENCE [LARGE SCALE GENOMIC DNA]</scope>
</reference>
<evidence type="ECO:0000313" key="7">
    <source>
        <dbReference type="Proteomes" id="UP001158576"/>
    </source>
</evidence>
<dbReference type="PROSITE" id="PS00126">
    <property type="entry name" value="PDEASE_I_1"/>
    <property type="match status" value="1"/>
</dbReference>
<dbReference type="Pfam" id="PF00233">
    <property type="entry name" value="PDEase_I"/>
    <property type="match status" value="1"/>
</dbReference>
<evidence type="ECO:0000256" key="4">
    <source>
        <dbReference type="SAM" id="MobiDB-lite"/>
    </source>
</evidence>
<keyword evidence="7" id="KW-1185">Reference proteome</keyword>
<protein>
    <recommendedName>
        <fullName evidence="3">Phosphodiesterase</fullName>
        <ecNumber evidence="3">3.1.4.-</ecNumber>
    </recommendedName>
</protein>
<dbReference type="EMBL" id="OU015569">
    <property type="protein sequence ID" value="CAG5097778.1"/>
    <property type="molecule type" value="Genomic_DNA"/>
</dbReference>
<feature type="compositionally biased region" description="Low complexity" evidence="4">
    <location>
        <begin position="290"/>
        <end position="305"/>
    </location>
</feature>
<dbReference type="EC" id="3.1.4.-" evidence="3"/>
<keyword evidence="2 3" id="KW-0378">Hydrolase</keyword>
<dbReference type="InterPro" id="IPR023174">
    <property type="entry name" value="PDEase_CS"/>
</dbReference>
<evidence type="ECO:0000259" key="5">
    <source>
        <dbReference type="PROSITE" id="PS51845"/>
    </source>
</evidence>
<evidence type="ECO:0000256" key="1">
    <source>
        <dbReference type="ARBA" id="ARBA00022723"/>
    </source>
</evidence>
<evidence type="ECO:0000313" key="6">
    <source>
        <dbReference type="EMBL" id="CAG5097778.1"/>
    </source>
</evidence>
<dbReference type="PRINTS" id="PR00387">
    <property type="entry name" value="PDIESTERASE1"/>
</dbReference>
<feature type="compositionally biased region" description="Basic and acidic residues" evidence="4">
    <location>
        <begin position="277"/>
        <end position="289"/>
    </location>
</feature>
<feature type="region of interest" description="Disordered" evidence="4">
    <location>
        <begin position="147"/>
        <end position="172"/>
    </location>
</feature>
<dbReference type="InterPro" id="IPR023088">
    <property type="entry name" value="PDEase"/>
</dbReference>
<organism evidence="6 7">
    <name type="scientific">Oikopleura dioica</name>
    <name type="common">Tunicate</name>
    <dbReference type="NCBI Taxonomy" id="34765"/>
    <lineage>
        <taxon>Eukaryota</taxon>
        <taxon>Metazoa</taxon>
        <taxon>Chordata</taxon>
        <taxon>Tunicata</taxon>
        <taxon>Appendicularia</taxon>
        <taxon>Copelata</taxon>
        <taxon>Oikopleuridae</taxon>
        <taxon>Oikopleura</taxon>
    </lineage>
</organism>
<keyword evidence="1 3" id="KW-0479">Metal-binding</keyword>
<dbReference type="SUPFAM" id="SSF109604">
    <property type="entry name" value="HD-domain/PDEase-like"/>
    <property type="match status" value="1"/>
</dbReference>
<dbReference type="Gene3D" id="1.10.1300.10">
    <property type="entry name" value="3'5'-cyclic nucleotide phosphodiesterase, catalytic domain"/>
    <property type="match status" value="1"/>
</dbReference>
<feature type="region of interest" description="Disordered" evidence="4">
    <location>
        <begin position="255"/>
        <end position="305"/>
    </location>
</feature>
<evidence type="ECO:0000256" key="3">
    <source>
        <dbReference type="RuleBase" id="RU363067"/>
    </source>
</evidence>
<dbReference type="PROSITE" id="PS51845">
    <property type="entry name" value="PDEASE_I_2"/>
    <property type="match status" value="1"/>
</dbReference>
<feature type="region of interest" description="Disordered" evidence="4">
    <location>
        <begin position="117"/>
        <end position="136"/>
    </location>
</feature>
<dbReference type="InterPro" id="IPR036971">
    <property type="entry name" value="PDEase_catalytic_dom_sf"/>
</dbReference>
<evidence type="ECO:0000256" key="2">
    <source>
        <dbReference type="ARBA" id="ARBA00022801"/>
    </source>
</evidence>
<dbReference type="CDD" id="cd00077">
    <property type="entry name" value="HDc"/>
    <property type="match status" value="1"/>
</dbReference>
<dbReference type="InterPro" id="IPR002073">
    <property type="entry name" value="PDEase_catalytic_dom"/>
</dbReference>
<dbReference type="SMART" id="SM00471">
    <property type="entry name" value="HDc"/>
    <property type="match status" value="1"/>
</dbReference>
<sequence length="715" mass="81532">MKTRPRARYNSQRRASLGAIYKEYDVDSPQESSVHIPAELVEAARGPRGFTHRRTSLPAVLQPPSLITMSQRHFKEINEIIDDLLKLAPTFSQPVLLSIKKVKKIMRPYERNLEMATNDCQADSENSEVELESSWKTLTKRQDSRISANLRDFNEPSRTLPKRSRPNAGNSLERLVEKDSTSVFHSKLLPLSIRGSLGTSDYETDTTTAAEANFHDYISNNNQAQSKSTSYLLHSQTQNRPITSQGNFDSIKSNAQYKDMSSSPPPVTGLARSASRSHFEQLEQSRETRTSTTSSSHSSAEKSGASECDTALDEVLAHCFEWNFPIFELRALTHEVLSRLAYRFFDLAKLFSHYKLPREKFLAYFRALESGYRNCAYHNSVHAADVLQSVFYIINVPNKETGRCLKDQLDEKDVLSIFLAAAVHDYDHPGYTNNFLIQTRHSLAILYNDRSVLENHHVAAAWKLLISDPKLNFLANLDPTLSSTIRDNTIELVLSTDMAQHTYYLSQWKELFAHTSKIDLTDKHKKLLMLKMIIKFSDISNPSKEYKNHVEWSHRVTKEFYRQGDEEKAHKLPITRFMDRSDPDMIGNQRAFITNMVKPCYEALSLNNFIIDRHSIIGRQLEVNLRMWKQTVVDASGDTIYPDLEKIENQIEKELEPSEGAQLLVNIDPQSQMQTVEVLPAEPVERSLSASSCCGSILSLLRRNTGRNARYSSNN</sequence>
<proteinExistence type="inferred from homology"/>
<feature type="domain" description="PDEase" evidence="5">
    <location>
        <begin position="304"/>
        <end position="635"/>
    </location>
</feature>
<dbReference type="PANTHER" id="PTHR11347">
    <property type="entry name" value="CYCLIC NUCLEOTIDE PHOSPHODIESTERASE"/>
    <property type="match status" value="1"/>
</dbReference>
<dbReference type="Proteomes" id="UP001158576">
    <property type="component" value="Chromosome XSR"/>
</dbReference>
<accession>A0ABN7SDY5</accession>
<gene>
    <name evidence="6" type="ORF">OKIOD_LOCUS6786</name>
</gene>
<dbReference type="InterPro" id="IPR003607">
    <property type="entry name" value="HD/PDEase_dom"/>
</dbReference>